<dbReference type="GO" id="GO:0005777">
    <property type="term" value="C:peroxisome"/>
    <property type="evidence" value="ECO:0007669"/>
    <property type="project" value="InterPro"/>
</dbReference>
<dbReference type="GO" id="GO:0004540">
    <property type="term" value="F:RNA nuclease activity"/>
    <property type="evidence" value="ECO:0007669"/>
    <property type="project" value="InterPro"/>
</dbReference>
<gene>
    <name evidence="2" type="ORF">LC_TR11593_c0_g1_i1_g.40758</name>
</gene>
<evidence type="ECO:0000313" key="2">
    <source>
        <dbReference type="EMBL" id="JAU52611.1"/>
    </source>
</evidence>
<proteinExistence type="predicted"/>
<dbReference type="InterPro" id="IPR024768">
    <property type="entry name" value="Marf1"/>
</dbReference>
<accession>A0A1J3G8U9</accession>
<dbReference type="EMBL" id="GEVK01000221">
    <property type="protein sequence ID" value="JAU52611.1"/>
    <property type="molecule type" value="Transcribed_RNA"/>
</dbReference>
<protein>
    <recommendedName>
        <fullName evidence="1">NYN domain-containing protein</fullName>
    </recommendedName>
</protein>
<organism evidence="2">
    <name type="scientific">Noccaea caerulescens</name>
    <name type="common">Alpine penny-cress</name>
    <name type="synonym">Thlaspi caerulescens</name>
    <dbReference type="NCBI Taxonomy" id="107243"/>
    <lineage>
        <taxon>Eukaryota</taxon>
        <taxon>Viridiplantae</taxon>
        <taxon>Streptophyta</taxon>
        <taxon>Embryophyta</taxon>
        <taxon>Tracheophyta</taxon>
        <taxon>Spermatophyta</taxon>
        <taxon>Magnoliopsida</taxon>
        <taxon>eudicotyledons</taxon>
        <taxon>Gunneridae</taxon>
        <taxon>Pentapetalae</taxon>
        <taxon>rosids</taxon>
        <taxon>malvids</taxon>
        <taxon>Brassicales</taxon>
        <taxon>Brassicaceae</taxon>
        <taxon>Coluteocarpeae</taxon>
        <taxon>Noccaea</taxon>
    </lineage>
</organism>
<dbReference type="AlphaFoldDB" id="A0A1J3G8U9"/>
<dbReference type="PANTHER" id="PTHR14379:SF19">
    <property type="entry name" value="ENDONUCLEASE OR GLYCOSYL HYDROLASE-RELATED"/>
    <property type="match status" value="1"/>
</dbReference>
<dbReference type="CDD" id="cd10910">
    <property type="entry name" value="PIN_limkain_b1_N_like"/>
    <property type="match status" value="2"/>
</dbReference>
<name>A0A1J3G8U9_NOCCA</name>
<dbReference type="GO" id="GO:0010468">
    <property type="term" value="P:regulation of gene expression"/>
    <property type="evidence" value="ECO:0007669"/>
    <property type="project" value="InterPro"/>
</dbReference>
<dbReference type="InterPro" id="IPR021139">
    <property type="entry name" value="NYN"/>
</dbReference>
<feature type="domain" description="NYN" evidence="1">
    <location>
        <begin position="219"/>
        <end position="312"/>
    </location>
</feature>
<sequence>MMQNKLPAMKAGVFWDTDSSCYFPEKYDPCQVRQIIESAFKDFLPLTISAIGDLKRIPHPFLEPILSNGIFAKHCDSAHINIMMDMNSWRDNNAPPATIILISDREDVFEASGVLPSLRDLDYKTIVKPWKDLFSDSAPCNETTSKVVEEIAWVCDICIGSGLTFAGESFGSLIRHFDSVEHIYLEYKRLPYSVLKKKLLICEEEEYEEEDSSSLPKPTGVWWDIDTCLVPIEVDPYQVRQCIDSALKNHLPFTISAIGNLERLSSDLLEPILSSGIFMRHGKDGAVDILKDIDRWALNHSPPATIILISDREEVFLTKGFLPSLSDKGYTIIRAFQQHPKVPPKYASQTILWDYLLSAGYEVTNQETISTEIKEECSETAWVCHICIDSGRTFAGESYDSLTRHFKSVEHRNQAKAITMAKSQSEVSTNVKNQSMASGNTSDIYLLMV</sequence>
<dbReference type="PANTHER" id="PTHR14379">
    <property type="entry name" value="LIMKAIN B LKAP"/>
    <property type="match status" value="1"/>
</dbReference>
<evidence type="ECO:0000259" key="1">
    <source>
        <dbReference type="Pfam" id="PF01936"/>
    </source>
</evidence>
<feature type="domain" description="NYN" evidence="1">
    <location>
        <begin position="10"/>
        <end position="110"/>
    </location>
</feature>
<reference evidence="2" key="1">
    <citation type="submission" date="2016-07" db="EMBL/GenBank/DDBJ databases">
        <title>De novo transcriptome assembly of four accessions of the metal hyperaccumulator plant Noccaea caerulescens.</title>
        <authorList>
            <person name="Blande D."/>
            <person name="Halimaa P."/>
            <person name="Tervahauta A.I."/>
            <person name="Aarts M.G."/>
            <person name="Karenlampi S.O."/>
        </authorList>
    </citation>
    <scope>NUCLEOTIDE SEQUENCE</scope>
</reference>
<dbReference type="Pfam" id="PF01936">
    <property type="entry name" value="NYN"/>
    <property type="match status" value="2"/>
</dbReference>